<dbReference type="PANTHER" id="PTHR22946">
    <property type="entry name" value="DIENELACTONE HYDROLASE DOMAIN-CONTAINING PROTEIN-RELATED"/>
    <property type="match status" value="1"/>
</dbReference>
<reference evidence="4" key="1">
    <citation type="submission" date="2017-02" db="EMBL/GenBank/DDBJ databases">
        <title>Comparative genomics and description of representatives of a novel lineage of planctomycetes thriving in anoxic sediments.</title>
        <authorList>
            <person name="Spring S."/>
            <person name="Bunk B."/>
            <person name="Sproer C."/>
        </authorList>
    </citation>
    <scope>NUCLEOTIDE SEQUENCE [LARGE SCALE GENOMIC DNA]</scope>
    <source>
        <strain evidence="4">SM-Chi-D1</strain>
    </source>
</reference>
<dbReference type="Pfam" id="PF20434">
    <property type="entry name" value="BD-FAE"/>
    <property type="match status" value="1"/>
</dbReference>
<organism evidence="3 4">
    <name type="scientific">Limihaloglobus sulfuriphilus</name>
    <dbReference type="NCBI Taxonomy" id="1851148"/>
    <lineage>
        <taxon>Bacteria</taxon>
        <taxon>Pseudomonadati</taxon>
        <taxon>Planctomycetota</taxon>
        <taxon>Phycisphaerae</taxon>
        <taxon>Sedimentisphaerales</taxon>
        <taxon>Sedimentisphaeraceae</taxon>
        <taxon>Limihaloglobus</taxon>
    </lineage>
</organism>
<dbReference type="InterPro" id="IPR049492">
    <property type="entry name" value="BD-FAE-like_dom"/>
</dbReference>
<dbReference type="GO" id="GO:0052689">
    <property type="term" value="F:carboxylic ester hydrolase activity"/>
    <property type="evidence" value="ECO:0007669"/>
    <property type="project" value="UniProtKB-ARBA"/>
</dbReference>
<evidence type="ECO:0000313" key="3">
    <source>
        <dbReference type="EMBL" id="AQQ71908.1"/>
    </source>
</evidence>
<name>A0A1Q2MH98_9BACT</name>
<dbReference type="RefSeq" id="WP_146684118.1">
    <property type="nucleotide sequence ID" value="NZ_CP019646.1"/>
</dbReference>
<sequence length="288" mass="31330" precursor="true">MSKKFIKAFIVSAVIASLFCTGGCRDGVSPAGDSKTEKAESPAQITTKELVYKRLEGKELACEVDMPAGVGPFPVVLYVHSWGGSLNQLKGYSQRMARRGIAGVRINYRRLSEGTEFADAKSDVEAAIDFIRGSSDEMNFDMSRFGMAGASAGAVLSSLICQYTPECKVFVAFNGGFDLLNKCESKFPGEQAAESMFPGVTEEKLRAASSIYNLRNNPPASLLFHGSADETISSEQARRFAEAVKNKGGSARLELYEGRKHGFFNSNMPDFENIAGKLESFLVEEFDL</sequence>
<dbReference type="AlphaFoldDB" id="A0A1Q2MH98"/>
<evidence type="ECO:0000313" key="4">
    <source>
        <dbReference type="Proteomes" id="UP000188181"/>
    </source>
</evidence>
<keyword evidence="4" id="KW-1185">Reference proteome</keyword>
<proteinExistence type="predicted"/>
<dbReference type="OrthoDB" id="265201at2"/>
<feature type="domain" description="BD-FAE-like" evidence="2">
    <location>
        <begin position="71"/>
        <end position="243"/>
    </location>
</feature>
<dbReference type="EMBL" id="CP019646">
    <property type="protein sequence ID" value="AQQ71908.1"/>
    <property type="molecule type" value="Genomic_DNA"/>
</dbReference>
<dbReference type="InterPro" id="IPR029058">
    <property type="entry name" value="AB_hydrolase_fold"/>
</dbReference>
<protein>
    <submittedName>
        <fullName evidence="3">Acetyl esterase</fullName>
    </submittedName>
</protein>
<evidence type="ECO:0000259" key="2">
    <source>
        <dbReference type="Pfam" id="PF20434"/>
    </source>
</evidence>
<dbReference type="Proteomes" id="UP000188181">
    <property type="component" value="Chromosome"/>
</dbReference>
<dbReference type="STRING" id="1851148.SMSP2_02287"/>
<evidence type="ECO:0000256" key="1">
    <source>
        <dbReference type="ARBA" id="ARBA00022801"/>
    </source>
</evidence>
<accession>A0A1Q2MH98</accession>
<dbReference type="SUPFAM" id="SSF53474">
    <property type="entry name" value="alpha/beta-Hydrolases"/>
    <property type="match status" value="1"/>
</dbReference>
<keyword evidence="1" id="KW-0378">Hydrolase</keyword>
<gene>
    <name evidence="3" type="ORF">SMSP2_02287</name>
</gene>
<dbReference type="Gene3D" id="3.40.50.1820">
    <property type="entry name" value="alpha/beta hydrolase"/>
    <property type="match status" value="1"/>
</dbReference>
<dbReference type="InterPro" id="IPR050261">
    <property type="entry name" value="FrsA_esterase"/>
</dbReference>
<dbReference type="PANTHER" id="PTHR22946:SF9">
    <property type="entry name" value="POLYKETIDE TRANSFERASE AF380"/>
    <property type="match status" value="1"/>
</dbReference>
<dbReference type="KEGG" id="pbas:SMSP2_02287"/>